<keyword evidence="4 6" id="KW-0472">Membrane</keyword>
<dbReference type="InterPro" id="IPR049456">
    <property type="entry name" value="Anoctamin_N_fung"/>
</dbReference>
<evidence type="ECO:0000256" key="1">
    <source>
        <dbReference type="ARBA" id="ARBA00004141"/>
    </source>
</evidence>
<feature type="transmembrane region" description="Helical" evidence="6">
    <location>
        <begin position="607"/>
        <end position="629"/>
    </location>
</feature>
<dbReference type="STRING" id="983967.A0A1E4T0H4"/>
<protein>
    <submittedName>
        <fullName evidence="9">Uncharacterized protein</fullName>
    </submittedName>
</protein>
<sequence>MTSTLNNRGPPLSNSPEGTDTANYQSKSLIDLDADFVLKVLYLVDSKTFGPTREAELDLARLFKTLDLNKFFVTVRPDSSSNHLLIFIKLSPIELGKLYDASAKIDSVYGVAPSSTLTAADRLRVVYKKLTNPKSQGGCDITIGTGNWKFVKACIPAANFRDIQKEYINSKSTLAKVFNSEVDAKQSNFVLFNYGSKYALYFKFLGTYSNWLLPLSLIGVLCNSFLGRFSKLFTVLNLFVATGFYLNWYAAEKKLAKDWNSTNISKIEFSRTESKDPTYKVLTRKFAFIPVAIGAALTLVFYQLCCFAIEIFLTELYQGPLKQYLSLIPTILICSIVPVVTAVYTTVVNKYLSFENNPTTSSHHKSFLIKMFTINFLATYMALFITSFIYLPLGFKLNPYLPHLTTYVDLASSYKTYFPKVPIKNEAYEINKMRLNGQFQYFIVTNQIIGLILEFVLPHVMGKVLNHPKLQKLMGQPTPFNVLLNDAPEEVEYLKEIRTNFNMPAYDLDSEYRQLVMQFGFLVLFGPVWSLAPVVCLIFDVFQSKADYIKLIHFAQSPIPDRAESTYPWTLFLKTLLLIGSVTSVCVSLMYNGGDITSSTTSSPVKYSWFVIIPAALISLLSVQTVLYFGEMIIDQYYTDEDKYLFKREKQVEEELEKIESVKSSEVVNNVDDLIKLASAIPKQIAVTNEIQNPKVEKTQEAAEFKQNIDAYVKEGKETVDAVVENGTSDMSHHSYAQLAKPQ</sequence>
<evidence type="ECO:0000256" key="4">
    <source>
        <dbReference type="ARBA" id="ARBA00023136"/>
    </source>
</evidence>
<feature type="transmembrane region" description="Helical" evidence="6">
    <location>
        <begin position="233"/>
        <end position="251"/>
    </location>
</feature>
<feature type="transmembrane region" description="Helical" evidence="6">
    <location>
        <begin position="287"/>
        <end position="313"/>
    </location>
</feature>
<dbReference type="OrthoDB" id="296386at2759"/>
<dbReference type="InterPro" id="IPR049452">
    <property type="entry name" value="Anoctamin_TM"/>
</dbReference>
<feature type="domain" description="Anoctamin alpha-beta plait" evidence="8">
    <location>
        <begin position="34"/>
        <end position="151"/>
    </location>
</feature>
<evidence type="ECO:0000259" key="7">
    <source>
        <dbReference type="Pfam" id="PF04547"/>
    </source>
</evidence>
<feature type="transmembrane region" description="Helical" evidence="6">
    <location>
        <begin position="571"/>
        <end position="591"/>
    </location>
</feature>
<organism evidence="9 10">
    <name type="scientific">[Candida] arabinofermentans NRRL YB-2248</name>
    <dbReference type="NCBI Taxonomy" id="983967"/>
    <lineage>
        <taxon>Eukaryota</taxon>
        <taxon>Fungi</taxon>
        <taxon>Dikarya</taxon>
        <taxon>Ascomycota</taxon>
        <taxon>Saccharomycotina</taxon>
        <taxon>Pichiomycetes</taxon>
        <taxon>Pichiales</taxon>
        <taxon>Pichiaceae</taxon>
        <taxon>Ogataea</taxon>
        <taxon>Ogataea/Candida clade</taxon>
    </lineage>
</organism>
<keyword evidence="2 6" id="KW-0812">Transmembrane</keyword>
<feature type="transmembrane region" description="Helical" evidence="6">
    <location>
        <begin position="325"/>
        <end position="347"/>
    </location>
</feature>
<evidence type="ECO:0000256" key="6">
    <source>
        <dbReference type="SAM" id="Phobius"/>
    </source>
</evidence>
<evidence type="ECO:0000313" key="9">
    <source>
        <dbReference type="EMBL" id="ODV85230.1"/>
    </source>
</evidence>
<feature type="domain" description="Anoctamin transmembrane" evidence="7">
    <location>
        <begin position="194"/>
        <end position="646"/>
    </location>
</feature>
<accession>A0A1E4T0H4</accession>
<dbReference type="GO" id="GO:0032541">
    <property type="term" value="C:cortical endoplasmic reticulum"/>
    <property type="evidence" value="ECO:0007669"/>
    <property type="project" value="TreeGrafter"/>
</dbReference>
<evidence type="ECO:0000313" key="10">
    <source>
        <dbReference type="Proteomes" id="UP000094801"/>
    </source>
</evidence>
<dbReference type="Pfam" id="PF04547">
    <property type="entry name" value="Anoctamin"/>
    <property type="match status" value="1"/>
</dbReference>
<dbReference type="GO" id="GO:0016020">
    <property type="term" value="C:membrane"/>
    <property type="evidence" value="ECO:0007669"/>
    <property type="project" value="UniProtKB-SubCell"/>
</dbReference>
<evidence type="ECO:0000259" key="8">
    <source>
        <dbReference type="Pfam" id="PF20877"/>
    </source>
</evidence>
<evidence type="ECO:0000256" key="3">
    <source>
        <dbReference type="ARBA" id="ARBA00022989"/>
    </source>
</evidence>
<keyword evidence="3 6" id="KW-1133">Transmembrane helix</keyword>
<dbReference type="EMBL" id="KV453853">
    <property type="protein sequence ID" value="ODV85230.1"/>
    <property type="molecule type" value="Genomic_DNA"/>
</dbReference>
<proteinExistence type="predicted"/>
<dbReference type="GO" id="GO:0005254">
    <property type="term" value="F:chloride channel activity"/>
    <property type="evidence" value="ECO:0007669"/>
    <property type="project" value="TreeGrafter"/>
</dbReference>
<dbReference type="Pfam" id="PF20877">
    <property type="entry name" value="Anoctamin_N"/>
    <property type="match status" value="1"/>
</dbReference>
<reference evidence="10" key="1">
    <citation type="submission" date="2016-04" db="EMBL/GenBank/DDBJ databases">
        <title>Comparative genomics of biotechnologically important yeasts.</title>
        <authorList>
            <consortium name="DOE Joint Genome Institute"/>
            <person name="Riley R."/>
            <person name="Haridas S."/>
            <person name="Wolfe K.H."/>
            <person name="Lopes M.R."/>
            <person name="Hittinger C.T."/>
            <person name="Goker M."/>
            <person name="Salamov A."/>
            <person name="Wisecaver J."/>
            <person name="Long T.M."/>
            <person name="Aerts A.L."/>
            <person name="Barry K."/>
            <person name="Choi C."/>
            <person name="Clum A."/>
            <person name="Coughlan A.Y."/>
            <person name="Deshpande S."/>
            <person name="Douglass A.P."/>
            <person name="Hanson S.J."/>
            <person name="Klenk H.-P."/>
            <person name="Labutti K."/>
            <person name="Lapidus A."/>
            <person name="Lindquist E."/>
            <person name="Lipzen A."/>
            <person name="Meier-Kolthoff J.P."/>
            <person name="Ohm R.A."/>
            <person name="Otillar R.P."/>
            <person name="Pangilinan J."/>
            <person name="Peng Y."/>
            <person name="Rokas A."/>
            <person name="Rosa C.A."/>
            <person name="Scheuner C."/>
            <person name="Sibirny A.A."/>
            <person name="Slot J.C."/>
            <person name="Stielow J.B."/>
            <person name="Sun H."/>
            <person name="Kurtzman C.P."/>
            <person name="Blackwell M."/>
            <person name="Grigoriev I.V."/>
            <person name="Jeffries T.W."/>
        </authorList>
    </citation>
    <scope>NUCLEOTIDE SEQUENCE [LARGE SCALE GENOMIC DNA]</scope>
    <source>
        <strain evidence="10">NRRL YB-2248</strain>
    </source>
</reference>
<evidence type="ECO:0000256" key="2">
    <source>
        <dbReference type="ARBA" id="ARBA00022692"/>
    </source>
</evidence>
<evidence type="ECO:0000256" key="5">
    <source>
        <dbReference type="SAM" id="MobiDB-lite"/>
    </source>
</evidence>
<dbReference type="AlphaFoldDB" id="A0A1E4T0H4"/>
<comment type="subcellular location">
    <subcellularLocation>
        <location evidence="1">Membrane</location>
        <topology evidence="1">Multi-pass membrane protein</topology>
    </subcellularLocation>
</comment>
<dbReference type="PANTHER" id="PTHR12308:SF73">
    <property type="entry name" value="ANOCTAMIN"/>
    <property type="match status" value="1"/>
</dbReference>
<keyword evidence="10" id="KW-1185">Reference proteome</keyword>
<feature type="region of interest" description="Disordered" evidence="5">
    <location>
        <begin position="1"/>
        <end position="20"/>
    </location>
</feature>
<dbReference type="InterPro" id="IPR007632">
    <property type="entry name" value="Anoctamin"/>
</dbReference>
<dbReference type="Proteomes" id="UP000094801">
    <property type="component" value="Unassembled WGS sequence"/>
</dbReference>
<dbReference type="PANTHER" id="PTHR12308">
    <property type="entry name" value="ANOCTAMIN"/>
    <property type="match status" value="1"/>
</dbReference>
<name>A0A1E4T0H4_9ASCO</name>
<feature type="transmembrane region" description="Helical" evidence="6">
    <location>
        <begin position="441"/>
        <end position="461"/>
    </location>
</feature>
<feature type="transmembrane region" description="Helical" evidence="6">
    <location>
        <begin position="519"/>
        <end position="542"/>
    </location>
</feature>
<feature type="transmembrane region" description="Helical" evidence="6">
    <location>
        <begin position="208"/>
        <end position="226"/>
    </location>
</feature>
<gene>
    <name evidence="9" type="ORF">CANARDRAFT_28510</name>
</gene>
<feature type="transmembrane region" description="Helical" evidence="6">
    <location>
        <begin position="367"/>
        <end position="391"/>
    </location>
</feature>